<dbReference type="CDD" id="cd05151">
    <property type="entry name" value="ChoK-like"/>
    <property type="match status" value="1"/>
</dbReference>
<accession>A0A1W1ECB5</accession>
<evidence type="ECO:0000313" key="1">
    <source>
        <dbReference type="EMBL" id="SFZ97682.1"/>
    </source>
</evidence>
<dbReference type="EC" id="2.7.1.32" evidence="1"/>
<keyword evidence="1" id="KW-0808">Transferase</keyword>
<dbReference type="Pfam" id="PF01633">
    <property type="entry name" value="Choline_kinase"/>
    <property type="match status" value="1"/>
</dbReference>
<dbReference type="PANTHER" id="PTHR40086:SF1">
    <property type="entry name" value="CELL CYCLE REGULATOR CCRZ"/>
    <property type="match status" value="1"/>
</dbReference>
<keyword evidence="1" id="KW-0418">Kinase</keyword>
<sequence>MNIDLSKYSFFKDHSIENLTLLENQGYSNRNYKFTYNKSKYLLRMFLLEDRDRELEYKVQTLAFENGIAAKPIVLDLENNLMICDFLEGDHKEKLQTEDIKNIAYLLNVLHRIEINHTTIDIEKEFKEKSQDVIEAFSYIDSCKKEIALCHNDLNPKNFIFSNKSLKLIDWEFAATNDIYFDLASVSVEYNLDLREEAYLLAFYFGIEGWNKKKLDAYKVIYKALCKQWFKENTEPI</sequence>
<reference evidence="1" key="1">
    <citation type="submission" date="2016-10" db="EMBL/GenBank/DDBJ databases">
        <authorList>
            <person name="de Groot N.N."/>
        </authorList>
    </citation>
    <scope>NUCLEOTIDE SEQUENCE</scope>
</reference>
<gene>
    <name evidence="1" type="ORF">MNB_SV-5-751</name>
</gene>
<dbReference type="AlphaFoldDB" id="A0A1W1ECB5"/>
<protein>
    <submittedName>
        <fullName evidence="1">Choline kinase</fullName>
        <ecNumber evidence="1">2.7.1.32</ecNumber>
    </submittedName>
</protein>
<dbReference type="EMBL" id="FPKX01000015">
    <property type="protein sequence ID" value="SFZ97682.1"/>
    <property type="molecule type" value="Genomic_DNA"/>
</dbReference>
<dbReference type="Gene3D" id="3.30.200.20">
    <property type="entry name" value="Phosphorylase Kinase, domain 1"/>
    <property type="match status" value="1"/>
</dbReference>
<dbReference type="PANTHER" id="PTHR40086">
    <property type="entry name" value="PHOSPHOTRANSFERASE YTMP-RELATED"/>
    <property type="match status" value="1"/>
</dbReference>
<dbReference type="InterPro" id="IPR011009">
    <property type="entry name" value="Kinase-like_dom_sf"/>
</dbReference>
<dbReference type="Gene3D" id="3.90.1200.10">
    <property type="match status" value="1"/>
</dbReference>
<proteinExistence type="predicted"/>
<dbReference type="GO" id="GO:0004103">
    <property type="term" value="F:choline kinase activity"/>
    <property type="evidence" value="ECO:0007669"/>
    <property type="project" value="UniProtKB-EC"/>
</dbReference>
<organism evidence="1">
    <name type="scientific">hydrothermal vent metagenome</name>
    <dbReference type="NCBI Taxonomy" id="652676"/>
    <lineage>
        <taxon>unclassified sequences</taxon>
        <taxon>metagenomes</taxon>
        <taxon>ecological metagenomes</taxon>
    </lineage>
</organism>
<name>A0A1W1ECB5_9ZZZZ</name>
<dbReference type="SUPFAM" id="SSF56112">
    <property type="entry name" value="Protein kinase-like (PK-like)"/>
    <property type="match status" value="1"/>
</dbReference>
<dbReference type="InterPro" id="IPR052077">
    <property type="entry name" value="CcrZ_PhaseVar_Mediator"/>
</dbReference>